<dbReference type="AlphaFoldDB" id="A0A5J5AY08"/>
<proteinExistence type="predicted"/>
<organism evidence="3 4">
    <name type="scientific">Nyssa sinensis</name>
    <dbReference type="NCBI Taxonomy" id="561372"/>
    <lineage>
        <taxon>Eukaryota</taxon>
        <taxon>Viridiplantae</taxon>
        <taxon>Streptophyta</taxon>
        <taxon>Embryophyta</taxon>
        <taxon>Tracheophyta</taxon>
        <taxon>Spermatophyta</taxon>
        <taxon>Magnoliopsida</taxon>
        <taxon>eudicotyledons</taxon>
        <taxon>Gunneridae</taxon>
        <taxon>Pentapetalae</taxon>
        <taxon>asterids</taxon>
        <taxon>Cornales</taxon>
        <taxon>Nyssaceae</taxon>
        <taxon>Nyssa</taxon>
    </lineage>
</organism>
<feature type="region of interest" description="Disordered" evidence="1">
    <location>
        <begin position="235"/>
        <end position="284"/>
    </location>
</feature>
<dbReference type="EMBL" id="CM018040">
    <property type="protein sequence ID" value="KAA8535210.1"/>
    <property type="molecule type" value="Genomic_DNA"/>
</dbReference>
<reference evidence="3 4" key="1">
    <citation type="submission" date="2019-09" db="EMBL/GenBank/DDBJ databases">
        <title>A chromosome-level genome assembly of the Chinese tupelo Nyssa sinensis.</title>
        <authorList>
            <person name="Yang X."/>
            <person name="Kang M."/>
            <person name="Yang Y."/>
            <person name="Xiong H."/>
            <person name="Wang M."/>
            <person name="Zhang Z."/>
            <person name="Wang Z."/>
            <person name="Wu H."/>
            <person name="Ma T."/>
            <person name="Liu J."/>
            <person name="Xi Z."/>
        </authorList>
    </citation>
    <scope>NUCLEOTIDE SEQUENCE [LARGE SCALE GENOMIC DNA]</scope>
    <source>
        <strain evidence="3">J267</strain>
        <tissue evidence="3">Leaf</tissue>
    </source>
</reference>
<dbReference type="Proteomes" id="UP000325577">
    <property type="component" value="Linkage Group LG17"/>
</dbReference>
<dbReference type="InterPro" id="IPR001660">
    <property type="entry name" value="SAM"/>
</dbReference>
<evidence type="ECO:0000259" key="2">
    <source>
        <dbReference type="Pfam" id="PF07647"/>
    </source>
</evidence>
<accession>A0A5J5AY08</accession>
<evidence type="ECO:0000313" key="4">
    <source>
        <dbReference type="Proteomes" id="UP000325577"/>
    </source>
</evidence>
<sequence>MNRSKVHPPLCNQHWSSKTSCGFLPMKELNVYHFVAMDWYTWLSKSRLDPTFTYEYGLAFARNELEKEDLTHFNHEFLQSMGISVAKHRLEIIQLARKEVGGGFRSLSRLISAINKTKKYLTKSITRWVFHKDSAHVSVSEVSPYRPQWSGALRKHNSSKEFKQEKVMVTDRGPMRSGPLDRRVHERLMVTSRSLSVSGPLDGNEQEKYVFTYRSPTVSGPLNGRVQDKFVFADRSPKKSGPWEGRGLSPNVKSHYSKEKMDGGDDDDGDPSEWSSLFQDMKPT</sequence>
<dbReference type="Gene3D" id="1.10.150.50">
    <property type="entry name" value="Transcription Factor, Ets-1"/>
    <property type="match status" value="1"/>
</dbReference>
<evidence type="ECO:0000313" key="3">
    <source>
        <dbReference type="EMBL" id="KAA8535210.1"/>
    </source>
</evidence>
<protein>
    <recommendedName>
        <fullName evidence="2">SAM domain-containing protein</fullName>
    </recommendedName>
</protein>
<dbReference type="PANTHER" id="PTHR33915:SF3">
    <property type="entry name" value="STERILE ALPHA MOTIF (SAM) DOMAIN PROTEIN"/>
    <property type="match status" value="1"/>
</dbReference>
<dbReference type="Pfam" id="PF07647">
    <property type="entry name" value="SAM_2"/>
    <property type="match status" value="1"/>
</dbReference>
<name>A0A5J5AY08_9ASTE</name>
<dbReference type="PANTHER" id="PTHR33915">
    <property type="entry name" value="OSJNBA0033G05.11 PROTEIN"/>
    <property type="match status" value="1"/>
</dbReference>
<dbReference type="OrthoDB" id="1887912at2759"/>
<gene>
    <name evidence="3" type="ORF">F0562_030213</name>
</gene>
<keyword evidence="4" id="KW-1185">Reference proteome</keyword>
<dbReference type="InterPro" id="IPR013761">
    <property type="entry name" value="SAM/pointed_sf"/>
</dbReference>
<dbReference type="CDD" id="cd09487">
    <property type="entry name" value="SAM_superfamily"/>
    <property type="match status" value="1"/>
</dbReference>
<dbReference type="SUPFAM" id="SSF47769">
    <property type="entry name" value="SAM/Pointed domain"/>
    <property type="match status" value="1"/>
</dbReference>
<feature type="domain" description="SAM" evidence="2">
    <location>
        <begin position="59"/>
        <end position="94"/>
    </location>
</feature>
<evidence type="ECO:0000256" key="1">
    <source>
        <dbReference type="SAM" id="MobiDB-lite"/>
    </source>
</evidence>